<evidence type="ECO:0000256" key="1">
    <source>
        <dbReference type="SAM" id="MobiDB-lite"/>
    </source>
</evidence>
<name>A0A167WLH8_CORFA</name>
<evidence type="ECO:0000259" key="2">
    <source>
        <dbReference type="Pfam" id="PF20516"/>
    </source>
</evidence>
<dbReference type="OrthoDB" id="5094484at2759"/>
<protein>
    <recommendedName>
        <fullName evidence="2">PD-(D/E)XK nuclease-like domain-containing protein</fullName>
    </recommendedName>
</protein>
<evidence type="ECO:0000313" key="3">
    <source>
        <dbReference type="EMBL" id="OAA63938.1"/>
    </source>
</evidence>
<dbReference type="AlphaFoldDB" id="A0A167WLH8"/>
<dbReference type="GeneID" id="30020939"/>
<feature type="domain" description="PD-(D/E)XK nuclease-like" evidence="2">
    <location>
        <begin position="2"/>
        <end position="93"/>
    </location>
</feature>
<keyword evidence="4" id="KW-1185">Reference proteome</keyword>
<comment type="caution">
    <text evidence="3">The sequence shown here is derived from an EMBL/GenBank/DDBJ whole genome shotgun (WGS) entry which is preliminary data.</text>
</comment>
<proteinExistence type="predicted"/>
<dbReference type="EMBL" id="AZHB01000010">
    <property type="protein sequence ID" value="OAA63938.1"/>
    <property type="molecule type" value="Genomic_DNA"/>
</dbReference>
<organism evidence="3 4">
    <name type="scientific">Cordyceps fumosorosea (strain ARSEF 2679)</name>
    <name type="common">Isaria fumosorosea</name>
    <dbReference type="NCBI Taxonomy" id="1081104"/>
    <lineage>
        <taxon>Eukaryota</taxon>
        <taxon>Fungi</taxon>
        <taxon>Dikarya</taxon>
        <taxon>Ascomycota</taxon>
        <taxon>Pezizomycotina</taxon>
        <taxon>Sordariomycetes</taxon>
        <taxon>Hypocreomycetidae</taxon>
        <taxon>Hypocreales</taxon>
        <taxon>Cordycipitaceae</taxon>
        <taxon>Cordyceps</taxon>
    </lineage>
</organism>
<accession>A0A167WLH8</accession>
<feature type="region of interest" description="Disordered" evidence="1">
    <location>
        <begin position="1"/>
        <end position="23"/>
    </location>
</feature>
<sequence>MDHDEPVWNAEAHNPLRSKGLRGLDPVSPPTLVDFTLCTTAAIIKEYLTVSGVDKRIDFCMYIDASADAAAPHPPAAIDDLRTSLPQSSINHNRASLSAPTP</sequence>
<evidence type="ECO:0000313" key="4">
    <source>
        <dbReference type="Proteomes" id="UP000076744"/>
    </source>
</evidence>
<dbReference type="Pfam" id="PF20516">
    <property type="entry name" value="PDDEXK_12"/>
    <property type="match status" value="1"/>
</dbReference>
<gene>
    <name evidence="3" type="ORF">ISF_04647</name>
</gene>
<dbReference type="InterPro" id="IPR046797">
    <property type="entry name" value="PDDEXK_12"/>
</dbReference>
<dbReference type="RefSeq" id="XP_018704587.1">
    <property type="nucleotide sequence ID" value="XM_018848253.1"/>
</dbReference>
<dbReference type="Proteomes" id="UP000076744">
    <property type="component" value="Unassembled WGS sequence"/>
</dbReference>
<reference evidence="3 4" key="1">
    <citation type="journal article" date="2016" name="Genome Biol. Evol.">
        <title>Divergent and convergent evolution of fungal pathogenicity.</title>
        <authorList>
            <person name="Shang Y."/>
            <person name="Xiao G."/>
            <person name="Zheng P."/>
            <person name="Cen K."/>
            <person name="Zhan S."/>
            <person name="Wang C."/>
        </authorList>
    </citation>
    <scope>NUCLEOTIDE SEQUENCE [LARGE SCALE GENOMIC DNA]</scope>
    <source>
        <strain evidence="3 4">ARSEF 2679</strain>
    </source>
</reference>
<feature type="compositionally biased region" description="Polar residues" evidence="1">
    <location>
        <begin position="84"/>
        <end position="102"/>
    </location>
</feature>
<feature type="region of interest" description="Disordered" evidence="1">
    <location>
        <begin position="73"/>
        <end position="102"/>
    </location>
</feature>